<proteinExistence type="predicted"/>
<evidence type="ECO:0000313" key="2">
    <source>
        <dbReference type="EMBL" id="PWN05446.1"/>
    </source>
</evidence>
<name>A0A316TZD7_9BACT</name>
<dbReference type="Proteomes" id="UP000245533">
    <property type="component" value="Unassembled WGS sequence"/>
</dbReference>
<dbReference type="AlphaFoldDB" id="A0A316TZD7"/>
<organism evidence="2 3">
    <name type="scientific">Rhodohalobacter mucosus</name>
    <dbReference type="NCBI Taxonomy" id="2079485"/>
    <lineage>
        <taxon>Bacteria</taxon>
        <taxon>Pseudomonadati</taxon>
        <taxon>Balneolota</taxon>
        <taxon>Balneolia</taxon>
        <taxon>Balneolales</taxon>
        <taxon>Balneolaceae</taxon>
        <taxon>Rhodohalobacter</taxon>
    </lineage>
</organism>
<dbReference type="Pfam" id="PF22016">
    <property type="entry name" value="DUF6933"/>
    <property type="match status" value="1"/>
</dbReference>
<evidence type="ECO:0000313" key="3">
    <source>
        <dbReference type="Proteomes" id="UP000245533"/>
    </source>
</evidence>
<dbReference type="EMBL" id="QGGB01000010">
    <property type="protein sequence ID" value="PWN05446.1"/>
    <property type="molecule type" value="Genomic_DNA"/>
</dbReference>
<evidence type="ECO:0000259" key="1">
    <source>
        <dbReference type="Pfam" id="PF22016"/>
    </source>
</evidence>
<gene>
    <name evidence="2" type="ORF">DDZ15_15385</name>
</gene>
<dbReference type="RefSeq" id="WP_109648001.1">
    <property type="nucleotide sequence ID" value="NZ_QGGB01000010.1"/>
</dbReference>
<comment type="caution">
    <text evidence="2">The sequence shown here is derived from an EMBL/GenBank/DDBJ whole genome shotgun (WGS) entry which is preliminary data.</text>
</comment>
<reference evidence="2 3" key="1">
    <citation type="submission" date="2018-05" db="EMBL/GenBank/DDBJ databases">
        <title>Rhodohalobacter halophilus gen. nov., sp. nov., a moderately halophilic member of the family Balneolaceae.</title>
        <authorList>
            <person name="Liu Z.-W."/>
        </authorList>
    </citation>
    <scope>NUCLEOTIDE SEQUENCE [LARGE SCALE GENOMIC DNA]</scope>
    <source>
        <strain evidence="2 3">8A47</strain>
    </source>
</reference>
<protein>
    <recommendedName>
        <fullName evidence="1">DUF6933 domain-containing protein</fullName>
    </recommendedName>
</protein>
<sequence length="173" mass="19932">MLYLRCTKKLLKRMKGPDPLPEGDPGSSNKLGDWYAHVKPLTYKGKLVVIFLNQKTLLSVFVPGYGNRKVLPEFLARTEILLHNLEIPEKAIHREMQEMQDICIQPTASRKTVGSLNRVSQDIRVHADVKYPTFDAVDWDREAMVFTEKIHAPLYDSPMNLVYPKDLVREILE</sequence>
<dbReference type="InterPro" id="IPR053864">
    <property type="entry name" value="DUF6933"/>
</dbReference>
<accession>A0A316TZD7</accession>
<feature type="domain" description="DUF6933" evidence="1">
    <location>
        <begin position="3"/>
        <end position="166"/>
    </location>
</feature>
<keyword evidence="3" id="KW-1185">Reference proteome</keyword>